<evidence type="ECO:0000256" key="11">
    <source>
        <dbReference type="RuleBase" id="RU003690"/>
    </source>
</evidence>
<keyword evidence="13" id="KW-1185">Reference proteome</keyword>
<gene>
    <name evidence="12" type="primary">BnaA05g15660D</name>
    <name evidence="12" type="ORF">GSBRNA2T00043344001</name>
</gene>
<dbReference type="PROSITE" id="PS00572">
    <property type="entry name" value="GLYCOSYL_HYDROL_F1_1"/>
    <property type="match status" value="1"/>
</dbReference>
<dbReference type="InterPro" id="IPR001360">
    <property type="entry name" value="Glyco_hydro_1"/>
</dbReference>
<comment type="similarity">
    <text evidence="3 11">Belongs to the glycosyl hydrolase 1 family.</text>
</comment>
<dbReference type="PRINTS" id="PR00131">
    <property type="entry name" value="GLHYDRLASE1"/>
</dbReference>
<name>A0A078GWU0_BRANA</name>
<accession>A0A078GWU0</accession>
<evidence type="ECO:0000313" key="12">
    <source>
        <dbReference type="EMBL" id="CDY29604.1"/>
    </source>
</evidence>
<evidence type="ECO:0000256" key="9">
    <source>
        <dbReference type="ARBA" id="ARBA00034026"/>
    </source>
</evidence>
<dbReference type="PaxDb" id="3708-A0A078GWU0"/>
<dbReference type="PANTHER" id="PTHR10353:SF301">
    <property type="entry name" value="MYROSINASE 4-RELATED"/>
    <property type="match status" value="1"/>
</dbReference>
<dbReference type="GO" id="GO:0005773">
    <property type="term" value="C:vacuole"/>
    <property type="evidence" value="ECO:0007669"/>
    <property type="project" value="UniProtKB-SubCell"/>
</dbReference>
<sequence>MLRCYHHSSFQHSNKSTKILREIVWTIGNKLGYYRNGVPIGVQAPSFVYYPPGFRQILNYIKNKYGNPLTYITENGIGDLDMGNLTLPNALADNGRIQNHCSHISCLKCSIEDGCNVAGYFAWSLMDNYEFGNGYTLRFGMNWVNFTNPADRREKDSGKWFSKFIIKQ</sequence>
<comment type="catalytic activity">
    <reaction evidence="9">
        <text>a thioglucoside + H2O = a sugar + a thiol.</text>
        <dbReference type="EC" id="3.2.1.147"/>
    </reaction>
</comment>
<evidence type="ECO:0000256" key="7">
    <source>
        <dbReference type="ARBA" id="ARBA00032643"/>
    </source>
</evidence>
<organism evidence="12 13">
    <name type="scientific">Brassica napus</name>
    <name type="common">Rape</name>
    <dbReference type="NCBI Taxonomy" id="3708"/>
    <lineage>
        <taxon>Eukaryota</taxon>
        <taxon>Viridiplantae</taxon>
        <taxon>Streptophyta</taxon>
        <taxon>Embryophyta</taxon>
        <taxon>Tracheophyta</taxon>
        <taxon>Spermatophyta</taxon>
        <taxon>Magnoliopsida</taxon>
        <taxon>eudicotyledons</taxon>
        <taxon>Gunneridae</taxon>
        <taxon>Pentapetalae</taxon>
        <taxon>rosids</taxon>
        <taxon>malvids</taxon>
        <taxon>Brassicales</taxon>
        <taxon>Brassicaceae</taxon>
        <taxon>Brassiceae</taxon>
        <taxon>Brassica</taxon>
    </lineage>
</organism>
<evidence type="ECO:0000256" key="8">
    <source>
        <dbReference type="ARBA" id="ARBA00032797"/>
    </source>
</evidence>
<keyword evidence="6" id="KW-0926">Vacuole</keyword>
<dbReference type="Proteomes" id="UP000028999">
    <property type="component" value="Unassembled WGS sequence"/>
</dbReference>
<dbReference type="InterPro" id="IPR018120">
    <property type="entry name" value="Glyco_hydro_1_AS"/>
</dbReference>
<comment type="function">
    <text evidence="1">Degradation of glucosinolates (glucose residue linked by a thioglucoside bound to an amino acid derivative) to glucose, sulfate and any of the products: thiocyanates, isothiocyanates, nitriles, epithionitriles or oxazolidine-2-thiones.</text>
</comment>
<evidence type="ECO:0000256" key="1">
    <source>
        <dbReference type="ARBA" id="ARBA00003014"/>
    </source>
</evidence>
<comment type="subunit">
    <text evidence="4">Homodimer.</text>
</comment>
<reference evidence="12 13" key="1">
    <citation type="journal article" date="2014" name="Science">
        <title>Plant genetics. Early allopolyploid evolution in the post-Neolithic Brassica napus oilseed genome.</title>
        <authorList>
            <person name="Chalhoub B."/>
            <person name="Denoeud F."/>
            <person name="Liu S."/>
            <person name="Parkin I.A."/>
            <person name="Tang H."/>
            <person name="Wang X."/>
            <person name="Chiquet J."/>
            <person name="Belcram H."/>
            <person name="Tong C."/>
            <person name="Samans B."/>
            <person name="Correa M."/>
            <person name="Da Silva C."/>
            <person name="Just J."/>
            <person name="Falentin C."/>
            <person name="Koh C.S."/>
            <person name="Le Clainche I."/>
            <person name="Bernard M."/>
            <person name="Bento P."/>
            <person name="Noel B."/>
            <person name="Labadie K."/>
            <person name="Alberti A."/>
            <person name="Charles M."/>
            <person name="Arnaud D."/>
            <person name="Guo H."/>
            <person name="Daviaud C."/>
            <person name="Alamery S."/>
            <person name="Jabbari K."/>
            <person name="Zhao M."/>
            <person name="Edger P.P."/>
            <person name="Chelaifa H."/>
            <person name="Tack D."/>
            <person name="Lassalle G."/>
            <person name="Mestiri I."/>
            <person name="Schnel N."/>
            <person name="Le Paslier M.C."/>
            <person name="Fan G."/>
            <person name="Renault V."/>
            <person name="Bayer P.E."/>
            <person name="Golicz A.A."/>
            <person name="Manoli S."/>
            <person name="Lee T.H."/>
            <person name="Thi V.H."/>
            <person name="Chalabi S."/>
            <person name="Hu Q."/>
            <person name="Fan C."/>
            <person name="Tollenaere R."/>
            <person name="Lu Y."/>
            <person name="Battail C."/>
            <person name="Shen J."/>
            <person name="Sidebottom C.H."/>
            <person name="Wang X."/>
            <person name="Canaguier A."/>
            <person name="Chauveau A."/>
            <person name="Berard A."/>
            <person name="Deniot G."/>
            <person name="Guan M."/>
            <person name="Liu Z."/>
            <person name="Sun F."/>
            <person name="Lim Y.P."/>
            <person name="Lyons E."/>
            <person name="Town C.D."/>
            <person name="Bancroft I."/>
            <person name="Wang X."/>
            <person name="Meng J."/>
            <person name="Ma J."/>
            <person name="Pires J.C."/>
            <person name="King G.J."/>
            <person name="Brunel D."/>
            <person name="Delourme R."/>
            <person name="Renard M."/>
            <person name="Aury J.M."/>
            <person name="Adams K.L."/>
            <person name="Batley J."/>
            <person name="Snowdon R.J."/>
            <person name="Tost J."/>
            <person name="Edwards D."/>
            <person name="Zhou Y."/>
            <person name="Hua W."/>
            <person name="Sharpe A.G."/>
            <person name="Paterson A.H."/>
            <person name="Guan C."/>
            <person name="Wincker P."/>
        </authorList>
    </citation>
    <scope>NUCLEOTIDE SEQUENCE [LARGE SCALE GENOMIC DNA]</scope>
    <source>
        <strain evidence="13">cv. Darmor-bzh</strain>
    </source>
</reference>
<proteinExistence type="inferred from homology"/>
<dbReference type="AlphaFoldDB" id="A0A078GWU0"/>
<comment type="subcellular location">
    <subcellularLocation>
        <location evidence="2">Vacuole</location>
    </subcellularLocation>
</comment>
<dbReference type="Gramene" id="CDY29604">
    <property type="protein sequence ID" value="CDY29604"/>
    <property type="gene ID" value="GSBRNA2T00043344001"/>
</dbReference>
<feature type="active site" description="Nucleophile" evidence="10">
    <location>
        <position position="74"/>
    </location>
</feature>
<dbReference type="EMBL" id="LK032240">
    <property type="protein sequence ID" value="CDY29604.1"/>
    <property type="molecule type" value="Genomic_DNA"/>
</dbReference>
<dbReference type="Pfam" id="PF00232">
    <property type="entry name" value="Glyco_hydro_1"/>
    <property type="match status" value="1"/>
</dbReference>
<dbReference type="EC" id="3.2.1.147" evidence="5"/>
<evidence type="ECO:0000256" key="10">
    <source>
        <dbReference type="PROSITE-ProRule" id="PRU10055"/>
    </source>
</evidence>
<dbReference type="Gene3D" id="3.20.20.80">
    <property type="entry name" value="Glycosidases"/>
    <property type="match status" value="1"/>
</dbReference>
<evidence type="ECO:0000256" key="2">
    <source>
        <dbReference type="ARBA" id="ARBA00004116"/>
    </source>
</evidence>
<dbReference type="SUPFAM" id="SSF51445">
    <property type="entry name" value="(Trans)glycosidases"/>
    <property type="match status" value="1"/>
</dbReference>
<dbReference type="STRING" id="3708.A0A078GWU0"/>
<evidence type="ECO:0000256" key="4">
    <source>
        <dbReference type="ARBA" id="ARBA00011738"/>
    </source>
</evidence>
<dbReference type="GO" id="GO:0019137">
    <property type="term" value="F:thioglucosidase activity"/>
    <property type="evidence" value="ECO:0007669"/>
    <property type="project" value="UniProtKB-EC"/>
</dbReference>
<evidence type="ECO:0000256" key="3">
    <source>
        <dbReference type="ARBA" id="ARBA00010838"/>
    </source>
</evidence>
<evidence type="ECO:0000313" key="13">
    <source>
        <dbReference type="Proteomes" id="UP000028999"/>
    </source>
</evidence>
<dbReference type="PANTHER" id="PTHR10353">
    <property type="entry name" value="GLYCOSYL HYDROLASE"/>
    <property type="match status" value="1"/>
</dbReference>
<evidence type="ECO:0000256" key="6">
    <source>
        <dbReference type="ARBA" id="ARBA00022554"/>
    </source>
</evidence>
<dbReference type="InterPro" id="IPR017853">
    <property type="entry name" value="GH"/>
</dbReference>
<dbReference type="GO" id="GO:0005975">
    <property type="term" value="P:carbohydrate metabolic process"/>
    <property type="evidence" value="ECO:0007669"/>
    <property type="project" value="InterPro"/>
</dbReference>
<protein>
    <recommendedName>
        <fullName evidence="5">thioglucosidase</fullName>
        <ecNumber evidence="5">3.2.1.147</ecNumber>
    </recommendedName>
    <alternativeName>
        <fullName evidence="7">Sinigrinase</fullName>
    </alternativeName>
    <alternativeName>
        <fullName evidence="8">Thioglucosidase</fullName>
    </alternativeName>
</protein>
<evidence type="ECO:0000256" key="5">
    <source>
        <dbReference type="ARBA" id="ARBA00012250"/>
    </source>
</evidence>